<dbReference type="PROSITE" id="PS51068">
    <property type="entry name" value="FPG_CAT"/>
    <property type="match status" value="1"/>
</dbReference>
<evidence type="ECO:0000259" key="10">
    <source>
        <dbReference type="PROSITE" id="PS51068"/>
    </source>
</evidence>
<dbReference type="GO" id="GO:0008270">
    <property type="term" value="F:zinc ion binding"/>
    <property type="evidence" value="ECO:0007669"/>
    <property type="project" value="InterPro"/>
</dbReference>
<dbReference type="Gene3D" id="1.10.8.50">
    <property type="match status" value="1"/>
</dbReference>
<feature type="domain" description="Formamidopyrimidine-DNA glycosylase catalytic" evidence="10">
    <location>
        <begin position="2"/>
        <end position="94"/>
    </location>
</feature>
<organism evidence="11 12">
    <name type="scientific">Massilia cellulosiltytica</name>
    <dbReference type="NCBI Taxonomy" id="2683234"/>
    <lineage>
        <taxon>Bacteria</taxon>
        <taxon>Pseudomonadati</taxon>
        <taxon>Pseudomonadota</taxon>
        <taxon>Betaproteobacteria</taxon>
        <taxon>Burkholderiales</taxon>
        <taxon>Oxalobacteraceae</taxon>
        <taxon>Telluria group</taxon>
        <taxon>Massilia</taxon>
    </lineage>
</organism>
<dbReference type="GO" id="GO:0003684">
    <property type="term" value="F:damaged DNA binding"/>
    <property type="evidence" value="ECO:0007669"/>
    <property type="project" value="InterPro"/>
</dbReference>
<evidence type="ECO:0000256" key="9">
    <source>
        <dbReference type="ARBA" id="ARBA00023295"/>
    </source>
</evidence>
<name>A0A7X3K633_9BURK</name>
<reference evidence="11 12" key="1">
    <citation type="submission" date="2019-12" db="EMBL/GenBank/DDBJ databases">
        <authorList>
            <person name="Li C."/>
            <person name="Zhao J."/>
        </authorList>
    </citation>
    <scope>NUCLEOTIDE SEQUENCE [LARGE SCALE GENOMIC DNA]</scope>
    <source>
        <strain evidence="11 12">NEAU-DD11</strain>
    </source>
</reference>
<dbReference type="InterPro" id="IPR015886">
    <property type="entry name" value="H2TH_FPG"/>
</dbReference>
<evidence type="ECO:0000256" key="8">
    <source>
        <dbReference type="ARBA" id="ARBA00023268"/>
    </source>
</evidence>
<dbReference type="InterPro" id="IPR035937">
    <property type="entry name" value="FPG_N"/>
</dbReference>
<dbReference type="Pfam" id="PF01149">
    <property type="entry name" value="Fapy_DNA_glyco"/>
    <property type="match status" value="1"/>
</dbReference>
<dbReference type="InterPro" id="IPR012319">
    <property type="entry name" value="FPG_cat"/>
</dbReference>
<evidence type="ECO:0000256" key="5">
    <source>
        <dbReference type="ARBA" id="ARBA00023125"/>
    </source>
</evidence>
<evidence type="ECO:0000256" key="3">
    <source>
        <dbReference type="ARBA" id="ARBA00022763"/>
    </source>
</evidence>
<gene>
    <name evidence="11" type="ORF">GPY61_00540</name>
</gene>
<dbReference type="SUPFAM" id="SSF81624">
    <property type="entry name" value="N-terminal domain of MutM-like DNA repair proteins"/>
    <property type="match status" value="1"/>
</dbReference>
<dbReference type="GO" id="GO:0006284">
    <property type="term" value="P:base-excision repair"/>
    <property type="evidence" value="ECO:0007669"/>
    <property type="project" value="InterPro"/>
</dbReference>
<comment type="similarity">
    <text evidence="2">Belongs to the FPG family.</text>
</comment>
<proteinExistence type="inferred from homology"/>
<dbReference type="CDD" id="cd08974">
    <property type="entry name" value="BaFpgNei_N_2"/>
    <property type="match status" value="1"/>
</dbReference>
<evidence type="ECO:0000313" key="11">
    <source>
        <dbReference type="EMBL" id="MVW58411.1"/>
    </source>
</evidence>
<keyword evidence="11" id="KW-0255">Endonuclease</keyword>
<keyword evidence="5" id="KW-0238">DNA-binding</keyword>
<dbReference type="Gene3D" id="3.20.190.10">
    <property type="entry name" value="MutM-like, N-terminal"/>
    <property type="match status" value="1"/>
</dbReference>
<keyword evidence="8" id="KW-0511">Multifunctional enzyme</keyword>
<sequence length="245" mass="28106">MPEGPSLVILKEQTAPFVGQEIVRAEGNTWAIDTTRLIGQPVVALRTWGKHFLIQMPTMVVRIHFLLFGTYRVNERRDKPPRLSLGFADGGELNFYACSVKEIDCDIDAYYDWAADVMSDAWDPALARKKLRAAPDTLACDALLDQDIFAGVGNIIKNEVLFRIRIDPRSRVGALPPAKLRALVQEARQYSFDFLEWKKAFTLKKHWLAHNQKTCPRCHIPFHKANLGKTNRRSFWCERCQKLHE</sequence>
<dbReference type="PANTHER" id="PTHR22993">
    <property type="entry name" value="FORMAMIDOPYRIMIDINE-DNA GLYCOSYLASE"/>
    <property type="match status" value="1"/>
</dbReference>
<dbReference type="GO" id="GO:0016829">
    <property type="term" value="F:lyase activity"/>
    <property type="evidence" value="ECO:0007669"/>
    <property type="project" value="UniProtKB-KW"/>
</dbReference>
<dbReference type="GO" id="GO:0008534">
    <property type="term" value="F:oxidized purine nucleobase lesion DNA N-glycosylase activity"/>
    <property type="evidence" value="ECO:0007669"/>
    <property type="project" value="UniProtKB-EC"/>
</dbReference>
<evidence type="ECO:0000256" key="6">
    <source>
        <dbReference type="ARBA" id="ARBA00023204"/>
    </source>
</evidence>
<comment type="catalytic activity">
    <reaction evidence="1">
        <text>Hydrolysis of DNA containing ring-opened 7-methylguanine residues, releasing 2,6-diamino-4-hydroxy-5-(N-methyl)formamidopyrimidine.</text>
        <dbReference type="EC" id="3.2.2.23"/>
    </reaction>
</comment>
<dbReference type="SMART" id="SM01232">
    <property type="entry name" value="H2TH"/>
    <property type="match status" value="1"/>
</dbReference>
<keyword evidence="4" id="KW-0378">Hydrolase</keyword>
<accession>A0A7X3K633</accession>
<dbReference type="PANTHER" id="PTHR22993:SF9">
    <property type="entry name" value="FORMAMIDOPYRIMIDINE-DNA GLYCOSYLASE"/>
    <property type="match status" value="1"/>
</dbReference>
<keyword evidence="12" id="KW-1185">Reference proteome</keyword>
<protein>
    <submittedName>
        <fullName evidence="11">Endonuclease</fullName>
    </submittedName>
</protein>
<dbReference type="Proteomes" id="UP000443353">
    <property type="component" value="Unassembled WGS sequence"/>
</dbReference>
<dbReference type="RefSeq" id="WP_056126823.1">
    <property type="nucleotide sequence ID" value="NZ_WSES01000001.1"/>
</dbReference>
<dbReference type="SUPFAM" id="SSF46946">
    <property type="entry name" value="S13-like H2TH domain"/>
    <property type="match status" value="1"/>
</dbReference>
<dbReference type="SMART" id="SM00898">
    <property type="entry name" value="Fapy_DNA_glyco"/>
    <property type="match status" value="1"/>
</dbReference>
<comment type="caution">
    <text evidence="11">The sequence shown here is derived from an EMBL/GenBank/DDBJ whole genome shotgun (WGS) entry which is preliminary data.</text>
</comment>
<keyword evidence="7" id="KW-0456">Lyase</keyword>
<evidence type="ECO:0000256" key="1">
    <source>
        <dbReference type="ARBA" id="ARBA00001668"/>
    </source>
</evidence>
<dbReference type="AlphaFoldDB" id="A0A7X3K633"/>
<evidence type="ECO:0000313" key="12">
    <source>
        <dbReference type="Proteomes" id="UP000443353"/>
    </source>
</evidence>
<evidence type="ECO:0000256" key="4">
    <source>
        <dbReference type="ARBA" id="ARBA00022801"/>
    </source>
</evidence>
<evidence type="ECO:0000256" key="7">
    <source>
        <dbReference type="ARBA" id="ARBA00023239"/>
    </source>
</evidence>
<keyword evidence="6" id="KW-0234">DNA repair</keyword>
<keyword evidence="9" id="KW-0326">Glycosidase</keyword>
<dbReference type="Pfam" id="PF06831">
    <property type="entry name" value="H2TH"/>
    <property type="match status" value="1"/>
</dbReference>
<keyword evidence="3" id="KW-0227">DNA damage</keyword>
<keyword evidence="11" id="KW-0540">Nuclease</keyword>
<dbReference type="EMBL" id="WSES01000001">
    <property type="protein sequence ID" value="MVW58411.1"/>
    <property type="molecule type" value="Genomic_DNA"/>
</dbReference>
<dbReference type="GO" id="GO:0003906">
    <property type="term" value="F:DNA-(apurinic or apyrimidinic site) endonuclease activity"/>
    <property type="evidence" value="ECO:0007669"/>
    <property type="project" value="InterPro"/>
</dbReference>
<evidence type="ECO:0000256" key="2">
    <source>
        <dbReference type="ARBA" id="ARBA00009409"/>
    </source>
</evidence>
<dbReference type="InterPro" id="IPR010979">
    <property type="entry name" value="Ribosomal_uS13-like_H2TH"/>
</dbReference>